<evidence type="ECO:0000259" key="3">
    <source>
        <dbReference type="PROSITE" id="PS50887"/>
    </source>
</evidence>
<dbReference type="SUPFAM" id="SSF55073">
    <property type="entry name" value="Nucleotide cyclase"/>
    <property type="match status" value="1"/>
</dbReference>
<dbReference type="PANTHER" id="PTHR33121">
    <property type="entry name" value="CYCLIC DI-GMP PHOSPHODIESTERASE PDEF"/>
    <property type="match status" value="1"/>
</dbReference>
<feature type="transmembrane region" description="Helical" evidence="1">
    <location>
        <begin position="193"/>
        <end position="216"/>
    </location>
</feature>
<feature type="domain" description="GGDEF" evidence="3">
    <location>
        <begin position="486"/>
        <end position="621"/>
    </location>
</feature>
<dbReference type="Gene3D" id="3.30.450.290">
    <property type="match status" value="1"/>
</dbReference>
<dbReference type="PROSITE" id="PS50887">
    <property type="entry name" value="GGDEF"/>
    <property type="match status" value="1"/>
</dbReference>
<dbReference type="AlphaFoldDB" id="A0A519BPG8"/>
<dbReference type="SMART" id="SM00052">
    <property type="entry name" value="EAL"/>
    <property type="match status" value="1"/>
</dbReference>
<evidence type="ECO:0000313" key="5">
    <source>
        <dbReference type="Proteomes" id="UP000319296"/>
    </source>
</evidence>
<dbReference type="SUPFAM" id="SSF141868">
    <property type="entry name" value="EAL domain-like"/>
    <property type="match status" value="1"/>
</dbReference>
<dbReference type="PROSITE" id="PS50883">
    <property type="entry name" value="EAL"/>
    <property type="match status" value="1"/>
</dbReference>
<dbReference type="InterPro" id="IPR000160">
    <property type="entry name" value="GGDEF_dom"/>
</dbReference>
<dbReference type="Pfam" id="PF00563">
    <property type="entry name" value="EAL"/>
    <property type="match status" value="1"/>
</dbReference>
<dbReference type="InterPro" id="IPR029787">
    <property type="entry name" value="Nucleotide_cyclase"/>
</dbReference>
<sequence>MKSNTPDNNNSDNKFTFNFFKFRRLDKFILCIAISVSILVAVLSAVLLSSFSDKIINTGTRITSSYIAHETFNAMFQVMKRGWNEKQVIGFINALKKSSNSEKMINVVIFRGNIVSKQFGKISQPKENSVVKKSFLTGLPSYKKINGLSVYAYPLKDKKSCLKCHTMAKAGDVNGVTEVSFNPAYLTQKFKNYYYALLLLIFLLPITGGAFVAFIVRKSVENGIDSINKEVEKINTVRDLTMLESNLIDLKFDEFNSVYKGIRRLSSKLREVAIDKDILEFETKLLERFIITSEVVRDWKEHVFNLLIEMNNIIKVYNVFSIFVQDEDLIELEVFWRGEPSEKTKKMFDEMINKSIYYDNSNIFLKDIKNIIITHNIADKKIKLAELTAEDILLRTKKVILDAPHIGGIVGIGVQSEESLDSTRELVINSVLTTLLNVIGSIKAIYKYTKDLEYYATRDGLTGLYNQRVFNEFLHYETERANRNNSIFSLLFIDLDNFKFVNDMYGHNFGDKMLQNIGEVLNKLKRSEDILARYGGDEFAIILPGAGIEQAYMIAERIREKIGLMQIDGPEHKKYIRITVSIGVASYPMSAGTEKDIFMLTDNMMYKAKAKGKDQVYAAQEEDMIAMYHEVREKSNIVIDALNKNDVIIPYFQPIIGLKDSKILANELLMRINYEGTMLSAGEFIEVAEAIGVAHKLDLMLMEKAFKMMRESDFKGFLFVNLSPKSLIISEFIKNVKDIILKYDINPDKIVFELTERETIKNITLLEKFVTNLKYEGFRFAVDDFGSGFSSFLYIKHFPVDFIKIDGEFIRSIMSDKIDRAFVVSSVSIAKEVGIKTIAEFIETDEILQEIKKLGVDYGQGFFLAKPAPELKS</sequence>
<dbReference type="EMBL" id="SGBB01000002">
    <property type="protein sequence ID" value="RZD19153.1"/>
    <property type="molecule type" value="Genomic_DNA"/>
</dbReference>
<keyword evidence="1" id="KW-1133">Transmembrane helix</keyword>
<feature type="transmembrane region" description="Helical" evidence="1">
    <location>
        <begin position="27"/>
        <end position="48"/>
    </location>
</feature>
<feature type="domain" description="EAL" evidence="2">
    <location>
        <begin position="631"/>
        <end position="873"/>
    </location>
</feature>
<dbReference type="SMART" id="SM00267">
    <property type="entry name" value="GGDEF"/>
    <property type="match status" value="1"/>
</dbReference>
<dbReference type="FunFam" id="3.30.70.270:FF:000001">
    <property type="entry name" value="Diguanylate cyclase domain protein"/>
    <property type="match status" value="1"/>
</dbReference>
<keyword evidence="1" id="KW-0812">Transmembrane</keyword>
<evidence type="ECO:0000313" key="4">
    <source>
        <dbReference type="EMBL" id="RZD19153.1"/>
    </source>
</evidence>
<gene>
    <name evidence="4" type="ORF">EVG15_01575</name>
</gene>
<proteinExistence type="predicted"/>
<keyword evidence="1" id="KW-0472">Membrane</keyword>
<reference evidence="4 5" key="1">
    <citation type="journal article" date="2019" name="ISME J.">
        <title>Insights into ecological role of a new deltaproteobacterial order Candidatus Acidulodesulfobacterales by metagenomics and metatranscriptomics.</title>
        <authorList>
            <person name="Tan S."/>
            <person name="Liu J."/>
            <person name="Fang Y."/>
            <person name="Hedlund B.P."/>
            <person name="Lian Z.H."/>
            <person name="Huang L.Y."/>
            <person name="Li J.T."/>
            <person name="Huang L.N."/>
            <person name="Li W.J."/>
            <person name="Jiang H.C."/>
            <person name="Dong H.L."/>
            <person name="Shu W.S."/>
        </authorList>
    </citation>
    <scope>NUCLEOTIDE SEQUENCE [LARGE SCALE GENOMIC DNA]</scope>
    <source>
        <strain evidence="4">AP1</strain>
    </source>
</reference>
<organism evidence="4 5">
    <name type="scientific">Candidatus Acididesulfobacter diazotrophicus</name>
    <dbReference type="NCBI Taxonomy" id="2597226"/>
    <lineage>
        <taxon>Bacteria</taxon>
        <taxon>Deltaproteobacteria</taxon>
        <taxon>Candidatus Acidulodesulfobacterales</taxon>
        <taxon>Candidatus Acididesulfobacter</taxon>
    </lineage>
</organism>
<comment type="caution">
    <text evidence="4">The sequence shown here is derived from an EMBL/GenBank/DDBJ whole genome shotgun (WGS) entry which is preliminary data.</text>
</comment>
<dbReference type="Pfam" id="PF00990">
    <property type="entry name" value="GGDEF"/>
    <property type="match status" value="1"/>
</dbReference>
<evidence type="ECO:0000256" key="1">
    <source>
        <dbReference type="SAM" id="Phobius"/>
    </source>
</evidence>
<dbReference type="CDD" id="cd01949">
    <property type="entry name" value="GGDEF"/>
    <property type="match status" value="1"/>
</dbReference>
<dbReference type="InterPro" id="IPR050706">
    <property type="entry name" value="Cyclic-di-GMP_PDE-like"/>
</dbReference>
<protein>
    <submittedName>
        <fullName evidence="4">Bifunctional diguanylate cyclase/phosphodiesterase</fullName>
    </submittedName>
</protein>
<dbReference type="Gene3D" id="3.30.70.270">
    <property type="match status" value="1"/>
</dbReference>
<name>A0A519BPG8_9DELT</name>
<dbReference type="CDD" id="cd01948">
    <property type="entry name" value="EAL"/>
    <property type="match status" value="1"/>
</dbReference>
<accession>A0A519BPG8</accession>
<dbReference type="InterPro" id="IPR001633">
    <property type="entry name" value="EAL_dom"/>
</dbReference>
<dbReference type="Proteomes" id="UP000319296">
    <property type="component" value="Unassembled WGS sequence"/>
</dbReference>
<dbReference type="PANTHER" id="PTHR33121:SF71">
    <property type="entry name" value="OXYGEN SENSOR PROTEIN DOSP"/>
    <property type="match status" value="1"/>
</dbReference>
<dbReference type="Gene3D" id="3.20.20.450">
    <property type="entry name" value="EAL domain"/>
    <property type="match status" value="1"/>
</dbReference>
<dbReference type="InterPro" id="IPR035919">
    <property type="entry name" value="EAL_sf"/>
</dbReference>
<evidence type="ECO:0000259" key="2">
    <source>
        <dbReference type="PROSITE" id="PS50883"/>
    </source>
</evidence>
<dbReference type="InterPro" id="IPR043128">
    <property type="entry name" value="Rev_trsase/Diguanyl_cyclase"/>
</dbReference>
<dbReference type="GO" id="GO:0071111">
    <property type="term" value="F:cyclic-guanylate-specific phosphodiesterase activity"/>
    <property type="evidence" value="ECO:0007669"/>
    <property type="project" value="InterPro"/>
</dbReference>
<dbReference type="NCBIfam" id="TIGR00254">
    <property type="entry name" value="GGDEF"/>
    <property type="match status" value="1"/>
</dbReference>